<protein>
    <submittedName>
        <fullName evidence="2">ArsR family transcriptional regulator</fullName>
    </submittedName>
</protein>
<evidence type="ECO:0000259" key="1">
    <source>
        <dbReference type="PROSITE" id="PS50987"/>
    </source>
</evidence>
<dbReference type="Gene3D" id="1.10.10.10">
    <property type="entry name" value="Winged helix-like DNA-binding domain superfamily/Winged helix DNA-binding domain"/>
    <property type="match status" value="1"/>
</dbReference>
<feature type="domain" description="HTH arsR-type" evidence="1">
    <location>
        <begin position="10"/>
        <end position="104"/>
    </location>
</feature>
<dbReference type="SUPFAM" id="SSF46785">
    <property type="entry name" value="Winged helix' DNA-binding domain"/>
    <property type="match status" value="1"/>
</dbReference>
<dbReference type="EMBL" id="QGTL01000001">
    <property type="protein sequence ID" value="PWV81232.1"/>
    <property type="molecule type" value="Genomic_DNA"/>
</dbReference>
<dbReference type="Pfam" id="PF12840">
    <property type="entry name" value="HTH_20"/>
    <property type="match status" value="1"/>
</dbReference>
<reference evidence="2 3" key="1">
    <citation type="submission" date="2018-05" db="EMBL/GenBank/DDBJ databases">
        <title>Genomic Encyclopedia of Type Strains, Phase IV (KMG-IV): sequencing the most valuable type-strain genomes for metagenomic binning, comparative biology and taxonomic classification.</title>
        <authorList>
            <person name="Goeker M."/>
        </authorList>
    </citation>
    <scope>NUCLEOTIDE SEQUENCE [LARGE SCALE GENOMIC DNA]</scope>
    <source>
        <strain evidence="2 3">DSM 44717</strain>
    </source>
</reference>
<accession>A0A317P2F4</accession>
<dbReference type="InterPro" id="IPR001845">
    <property type="entry name" value="HTH_ArsR_DNA-bd_dom"/>
</dbReference>
<proteinExistence type="predicted"/>
<dbReference type="SMART" id="SM00418">
    <property type="entry name" value="HTH_ARSR"/>
    <property type="match status" value="1"/>
</dbReference>
<comment type="caution">
    <text evidence="2">The sequence shown here is derived from an EMBL/GenBank/DDBJ whole genome shotgun (WGS) entry which is preliminary data.</text>
</comment>
<name>A0A317P2F4_9NOCA</name>
<sequence length="110" mass="11751">MTQANGLPPAPTAPVAGLPAVLSALHDPVRLEMVRRMANAGGPVRCAALYDAINKSTATHHFKILREAGLIERMTIDGQTYQRLRTEELTRALPGLLPAVVEAANRATAD</sequence>
<dbReference type="GO" id="GO:0003700">
    <property type="term" value="F:DNA-binding transcription factor activity"/>
    <property type="evidence" value="ECO:0007669"/>
    <property type="project" value="InterPro"/>
</dbReference>
<gene>
    <name evidence="2" type="ORF">DFR69_101572</name>
</gene>
<dbReference type="PRINTS" id="PR00778">
    <property type="entry name" value="HTHARSR"/>
</dbReference>
<dbReference type="AlphaFoldDB" id="A0A317P2F4"/>
<organism evidence="2 3">
    <name type="scientific">Nocardia neocaledoniensis</name>
    <dbReference type="NCBI Taxonomy" id="236511"/>
    <lineage>
        <taxon>Bacteria</taxon>
        <taxon>Bacillati</taxon>
        <taxon>Actinomycetota</taxon>
        <taxon>Actinomycetes</taxon>
        <taxon>Mycobacteriales</taxon>
        <taxon>Nocardiaceae</taxon>
        <taxon>Nocardia</taxon>
    </lineage>
</organism>
<dbReference type="InterPro" id="IPR036390">
    <property type="entry name" value="WH_DNA-bd_sf"/>
</dbReference>
<evidence type="ECO:0000313" key="3">
    <source>
        <dbReference type="Proteomes" id="UP000246410"/>
    </source>
</evidence>
<dbReference type="InterPro" id="IPR011991">
    <property type="entry name" value="ArsR-like_HTH"/>
</dbReference>
<dbReference type="CDD" id="cd00090">
    <property type="entry name" value="HTH_ARSR"/>
    <property type="match status" value="1"/>
</dbReference>
<dbReference type="PROSITE" id="PS50987">
    <property type="entry name" value="HTH_ARSR_2"/>
    <property type="match status" value="1"/>
</dbReference>
<keyword evidence="3" id="KW-1185">Reference proteome</keyword>
<dbReference type="Proteomes" id="UP000246410">
    <property type="component" value="Unassembled WGS sequence"/>
</dbReference>
<dbReference type="RefSeq" id="WP_110035783.1">
    <property type="nucleotide sequence ID" value="NZ_QGTL01000001.1"/>
</dbReference>
<evidence type="ECO:0000313" key="2">
    <source>
        <dbReference type="EMBL" id="PWV81232.1"/>
    </source>
</evidence>
<dbReference type="InterPro" id="IPR036388">
    <property type="entry name" value="WH-like_DNA-bd_sf"/>
</dbReference>